<organism evidence="1">
    <name type="scientific">marine sediment metagenome</name>
    <dbReference type="NCBI Taxonomy" id="412755"/>
    <lineage>
        <taxon>unclassified sequences</taxon>
        <taxon>metagenomes</taxon>
        <taxon>ecological metagenomes</taxon>
    </lineage>
</organism>
<name>A0A0F9F7Q7_9ZZZZ</name>
<dbReference type="EMBL" id="LAZR01024614">
    <property type="protein sequence ID" value="KKL74546.1"/>
    <property type="molecule type" value="Genomic_DNA"/>
</dbReference>
<reference evidence="1" key="1">
    <citation type="journal article" date="2015" name="Nature">
        <title>Complex archaea that bridge the gap between prokaryotes and eukaryotes.</title>
        <authorList>
            <person name="Spang A."/>
            <person name="Saw J.H."/>
            <person name="Jorgensen S.L."/>
            <person name="Zaremba-Niedzwiedzka K."/>
            <person name="Martijn J."/>
            <person name="Lind A.E."/>
            <person name="van Eijk R."/>
            <person name="Schleper C."/>
            <person name="Guy L."/>
            <person name="Ettema T.J."/>
        </authorList>
    </citation>
    <scope>NUCLEOTIDE SEQUENCE</scope>
</reference>
<gene>
    <name evidence="1" type="ORF">LCGC14_2063780</name>
</gene>
<evidence type="ECO:0000313" key="1">
    <source>
        <dbReference type="EMBL" id="KKL74546.1"/>
    </source>
</evidence>
<accession>A0A0F9F7Q7</accession>
<proteinExistence type="predicted"/>
<dbReference type="AlphaFoldDB" id="A0A0F9F7Q7"/>
<comment type="caution">
    <text evidence="1">The sequence shown here is derived from an EMBL/GenBank/DDBJ whole genome shotgun (WGS) entry which is preliminary data.</text>
</comment>
<sequence length="88" mass="10443">MKPKVLPIKPQVLILAQRWFDTQSVGDTFKSDYAVNFVRRYINGVKPERETIRRYIRQLRQDGLINYTCSYKESREFKVIPIGEPHSL</sequence>
<protein>
    <submittedName>
        <fullName evidence="1">Uncharacterized protein</fullName>
    </submittedName>
</protein>